<accession>A0A4R4ZPL6</accession>
<dbReference type="InterPro" id="IPR036188">
    <property type="entry name" value="FAD/NAD-bd_sf"/>
</dbReference>
<evidence type="ECO:0000259" key="1">
    <source>
        <dbReference type="Pfam" id="PF01593"/>
    </source>
</evidence>
<name>A0A4R4ZPL6_9ACTN</name>
<keyword evidence="3" id="KW-1185">Reference proteome</keyword>
<sequence length="391" mass="41971">MEDADVIVVGAGLAGLAATIHLQAAGLRVVLVEAGDEAGGRVRTDEVDGFLLDRGFQVLLPAYPQVRRLFDLDRLQLQPFTRGVIAQGNELSLDGIAGPARFAVQRPGDALAVAALSLRALLVPGRQLRTAPPRSTERELQRWRISEQTVDEVFRPFLSGVFLDSELATSSRMFHLIWRCFLRGGAAVPANGMRALPQALAALIADDALRLNTHVESVSQGHVDTSGGPLTARAVVVATDGSTAADLLPQLTEPAWNSVTTWYFAAPESPLRRPILLLDGDLNTVVMSEVAPTYAPPGRALISASIPTAQENDVRPRLQRLYGTSTSDWDLIAEYRIPHALPRMASEHPFTSPAKTAPGLYVAGDHRDTSSIQGALASGHRVAASVVKDLR</sequence>
<evidence type="ECO:0000313" key="2">
    <source>
        <dbReference type="EMBL" id="TDD60871.1"/>
    </source>
</evidence>
<dbReference type="Proteomes" id="UP000295124">
    <property type="component" value="Unassembled WGS sequence"/>
</dbReference>
<reference evidence="2 3" key="1">
    <citation type="submission" date="2019-03" db="EMBL/GenBank/DDBJ databases">
        <title>Draft genome sequences of novel Actinobacteria.</title>
        <authorList>
            <person name="Sahin N."/>
            <person name="Ay H."/>
            <person name="Saygin H."/>
        </authorList>
    </citation>
    <scope>NUCLEOTIDE SEQUENCE [LARGE SCALE GENOMIC DNA]</scope>
    <source>
        <strain evidence="2 3">JCM 13523</strain>
    </source>
</reference>
<dbReference type="GO" id="GO:0016491">
    <property type="term" value="F:oxidoreductase activity"/>
    <property type="evidence" value="ECO:0007669"/>
    <property type="project" value="InterPro"/>
</dbReference>
<dbReference type="OrthoDB" id="9767561at2"/>
<proteinExistence type="predicted"/>
<dbReference type="RefSeq" id="WP_132166859.1">
    <property type="nucleotide sequence ID" value="NZ_SMKX01000020.1"/>
</dbReference>
<dbReference type="Gene3D" id="3.50.50.60">
    <property type="entry name" value="FAD/NAD(P)-binding domain"/>
    <property type="match status" value="1"/>
</dbReference>
<comment type="caution">
    <text evidence="2">The sequence shown here is derived from an EMBL/GenBank/DDBJ whole genome shotgun (WGS) entry which is preliminary data.</text>
</comment>
<dbReference type="AlphaFoldDB" id="A0A4R4ZPL6"/>
<dbReference type="InterPro" id="IPR002937">
    <property type="entry name" value="Amino_oxidase"/>
</dbReference>
<feature type="domain" description="Amine oxidase" evidence="1">
    <location>
        <begin position="13"/>
        <end position="386"/>
    </location>
</feature>
<dbReference type="Pfam" id="PF01593">
    <property type="entry name" value="Amino_oxidase"/>
    <property type="match status" value="1"/>
</dbReference>
<protein>
    <submittedName>
        <fullName evidence="2">FAD-dependent oxidoreductase</fullName>
    </submittedName>
</protein>
<dbReference type="PANTHER" id="PTHR42841">
    <property type="entry name" value="AMINE OXIDASE"/>
    <property type="match status" value="1"/>
</dbReference>
<organism evidence="2 3">
    <name type="scientific">Kribbella antibiotica</name>
    <dbReference type="NCBI Taxonomy" id="190195"/>
    <lineage>
        <taxon>Bacteria</taxon>
        <taxon>Bacillati</taxon>
        <taxon>Actinomycetota</taxon>
        <taxon>Actinomycetes</taxon>
        <taxon>Propionibacteriales</taxon>
        <taxon>Kribbellaceae</taxon>
        <taxon>Kribbella</taxon>
    </lineage>
</organism>
<gene>
    <name evidence="2" type="ORF">E1263_09660</name>
</gene>
<dbReference type="SUPFAM" id="SSF51905">
    <property type="entry name" value="FAD/NAD(P)-binding domain"/>
    <property type="match status" value="1"/>
</dbReference>
<evidence type="ECO:0000313" key="3">
    <source>
        <dbReference type="Proteomes" id="UP000295124"/>
    </source>
</evidence>
<dbReference type="EMBL" id="SMKX01000020">
    <property type="protein sequence ID" value="TDD60871.1"/>
    <property type="molecule type" value="Genomic_DNA"/>
</dbReference>